<dbReference type="GO" id="GO:0046872">
    <property type="term" value="F:metal ion binding"/>
    <property type="evidence" value="ECO:0007669"/>
    <property type="project" value="UniProtKB-KW"/>
</dbReference>
<dbReference type="PANTHER" id="PTHR11735:SF6">
    <property type="entry name" value="TRNA N6-ADENOSINE THREONYLCARBAMOYLTRANSFERASE, MITOCHONDRIAL"/>
    <property type="match status" value="1"/>
</dbReference>
<comment type="cofactor">
    <cofactor evidence="10">
        <name>a divalent metal cation</name>
        <dbReference type="ChEBI" id="CHEBI:60240"/>
    </cofactor>
    <text evidence="10">Binds 1 divalent metal cation per subunit.</text>
</comment>
<evidence type="ECO:0000256" key="10">
    <source>
        <dbReference type="HAMAP-Rule" id="MF_03179"/>
    </source>
</evidence>
<dbReference type="InterPro" id="IPR043129">
    <property type="entry name" value="ATPase_NBD"/>
</dbReference>
<comment type="similarity">
    <text evidence="10">Belongs to the KAE1 / TsaD family.</text>
</comment>
<evidence type="ECO:0000313" key="13">
    <source>
        <dbReference type="Proteomes" id="UP000265200"/>
    </source>
</evidence>
<evidence type="ECO:0000259" key="11">
    <source>
        <dbReference type="Pfam" id="PF00814"/>
    </source>
</evidence>
<evidence type="ECO:0000256" key="3">
    <source>
        <dbReference type="ARBA" id="ARBA00022679"/>
    </source>
</evidence>
<evidence type="ECO:0000256" key="6">
    <source>
        <dbReference type="ARBA" id="ARBA00022946"/>
    </source>
</evidence>
<sequence length="386" mass="41544">MLPAKVKNLWRLLHGRSVMDFTSLSRKAYYSRLVLGIETSCDDTGAAVVDETGTILGESLYSQNEVHLRTGGIIPTVAQQLHRESIEVVVHEALERSGVTPSQLSAVATTVKPGLALSLGIGLAFSQKFSVPFPFLVLLVSGGHSLLAVARGIDDFLLLGYMLDEAPGDTLDKVARRLSLTKHPDCSTLSGGQAIELLARSGDRRKFPLSTPMGRIYDCCFSFAGLRSQITMSIIKKEAEEGIEQGTLLSCVNDIAAGTQHTVAVHLAKRTHRAILFCKENGLLPSDNPILVVSGGVASNQYICKALTVITEKTGLRLLCPPPRFCTDNGVMIAWNGIERLKEGKGILSPSEDVCYEPKAPLGVDISAKVRAAGIRLPPVRMKSLS</sequence>
<comment type="catalytic activity">
    <reaction evidence="9 10">
        <text>L-threonylcarbamoyladenylate + adenosine(37) in tRNA = N(6)-L-threonylcarbamoyladenosine(37) in tRNA + AMP + H(+)</text>
        <dbReference type="Rhea" id="RHEA:37059"/>
        <dbReference type="Rhea" id="RHEA-COMP:10162"/>
        <dbReference type="Rhea" id="RHEA-COMP:10163"/>
        <dbReference type="ChEBI" id="CHEBI:15378"/>
        <dbReference type="ChEBI" id="CHEBI:73682"/>
        <dbReference type="ChEBI" id="CHEBI:74411"/>
        <dbReference type="ChEBI" id="CHEBI:74418"/>
        <dbReference type="ChEBI" id="CHEBI:456215"/>
        <dbReference type="EC" id="2.3.1.234"/>
    </reaction>
</comment>
<dbReference type="InterPro" id="IPR017861">
    <property type="entry name" value="KAE1/TsaD"/>
</dbReference>
<keyword evidence="7 10" id="KW-0496">Mitochondrion</keyword>
<dbReference type="CDD" id="cd24134">
    <property type="entry name" value="ASKHA_NBD_OSGEPL1_QRI7_euk"/>
    <property type="match status" value="1"/>
</dbReference>
<dbReference type="PANTHER" id="PTHR11735">
    <property type="entry name" value="TRNA N6-ADENOSINE THREONYLCARBAMOYLTRANSFERASE"/>
    <property type="match status" value="1"/>
</dbReference>
<dbReference type="Pfam" id="PF00814">
    <property type="entry name" value="TsaD"/>
    <property type="match status" value="2"/>
</dbReference>
<organism evidence="12 13">
    <name type="scientific">Oryzias latipes</name>
    <name type="common">Japanese rice fish</name>
    <name type="synonym">Japanese killifish</name>
    <dbReference type="NCBI Taxonomy" id="8090"/>
    <lineage>
        <taxon>Eukaryota</taxon>
        <taxon>Metazoa</taxon>
        <taxon>Chordata</taxon>
        <taxon>Craniata</taxon>
        <taxon>Vertebrata</taxon>
        <taxon>Euteleostomi</taxon>
        <taxon>Actinopterygii</taxon>
        <taxon>Neopterygii</taxon>
        <taxon>Teleostei</taxon>
        <taxon>Neoteleostei</taxon>
        <taxon>Acanthomorphata</taxon>
        <taxon>Ovalentaria</taxon>
        <taxon>Atherinomorphae</taxon>
        <taxon>Beloniformes</taxon>
        <taxon>Adrianichthyidae</taxon>
        <taxon>Oryziinae</taxon>
        <taxon>Oryzias</taxon>
    </lineage>
</organism>
<keyword evidence="6" id="KW-0809">Transit peptide</keyword>
<dbReference type="Proteomes" id="UP000265200">
    <property type="component" value="Chromosome 21"/>
</dbReference>
<dbReference type="EC" id="2.3.1.234" evidence="2"/>
<evidence type="ECO:0000256" key="2">
    <source>
        <dbReference type="ARBA" id="ARBA00012156"/>
    </source>
</evidence>
<reference evidence="12 13" key="2">
    <citation type="submission" date="2017-04" db="EMBL/GenBank/DDBJ databases">
        <title>CpG methylation of centromeres and impact of large insertions on vertebrate speciation.</title>
        <authorList>
            <person name="Ichikawa K."/>
            <person name="Yoshimura J."/>
            <person name="Morishita S."/>
        </authorList>
    </citation>
    <scope>NUCLEOTIDE SEQUENCE</scope>
    <source>
        <strain evidence="12 13">HSOK</strain>
    </source>
</reference>
<accession>A0A3P9IZ73</accession>
<dbReference type="FunFam" id="3.30.420.40:FF:000106">
    <property type="entry name" value="Probable tRNA N6-adenosine threonylcarbamoyltransferase, mitochondrial"/>
    <property type="match status" value="1"/>
</dbReference>
<keyword evidence="8 10" id="KW-0012">Acyltransferase</keyword>
<feature type="domain" description="Gcp-like" evidence="11">
    <location>
        <begin position="54"/>
        <end position="131"/>
    </location>
</feature>
<protein>
    <recommendedName>
        <fullName evidence="2">N(6)-L-threonylcarbamoyladenine synthase</fullName>
        <ecNumber evidence="2">2.3.1.234</ecNumber>
    </recommendedName>
</protein>
<dbReference type="InterPro" id="IPR000905">
    <property type="entry name" value="Gcp-like_dom"/>
</dbReference>
<dbReference type="GO" id="GO:0002949">
    <property type="term" value="P:tRNA threonylcarbamoyladenosine modification"/>
    <property type="evidence" value="ECO:0007669"/>
    <property type="project" value="UniProtKB-UniRule"/>
</dbReference>
<evidence type="ECO:0000313" key="12">
    <source>
        <dbReference type="Ensembl" id="ENSORLP00015025158.1"/>
    </source>
</evidence>
<evidence type="ECO:0000256" key="1">
    <source>
        <dbReference type="ARBA" id="ARBA00004173"/>
    </source>
</evidence>
<dbReference type="AlphaFoldDB" id="A0A3P9IZ73"/>
<feature type="domain" description="Gcp-like" evidence="11">
    <location>
        <begin position="132"/>
        <end position="335"/>
    </location>
</feature>
<dbReference type="Gene3D" id="3.30.420.40">
    <property type="match status" value="1"/>
</dbReference>
<name>A0A3P9IZ73_ORYLA</name>
<comment type="function">
    <text evidence="10">Required for the formation of a threonylcarbamoyl group on adenosine at position 37 (t(6)A37) in mitochondrial tRNAs that read codons beginning with adenine. Probably involved in the transfer of the threonylcarbamoyl moiety of threonylcarbamoyl-AMP (TC-AMP) to the N6 group of A37. Involved in mitochondrial genome maintenance.</text>
</comment>
<evidence type="ECO:0000256" key="9">
    <source>
        <dbReference type="ARBA" id="ARBA00048117"/>
    </source>
</evidence>
<evidence type="ECO:0000256" key="5">
    <source>
        <dbReference type="ARBA" id="ARBA00022723"/>
    </source>
</evidence>
<keyword evidence="5 10" id="KW-0479">Metal-binding</keyword>
<keyword evidence="3 10" id="KW-0808">Transferase</keyword>
<dbReference type="HAMAP" id="MF_01445">
    <property type="entry name" value="TsaD"/>
    <property type="match status" value="1"/>
</dbReference>
<reference key="1">
    <citation type="journal article" date="2007" name="Nature">
        <title>The medaka draft genome and insights into vertebrate genome evolution.</title>
        <authorList>
            <person name="Kasahara M."/>
            <person name="Naruse K."/>
            <person name="Sasaki S."/>
            <person name="Nakatani Y."/>
            <person name="Qu W."/>
            <person name="Ahsan B."/>
            <person name="Yamada T."/>
            <person name="Nagayasu Y."/>
            <person name="Doi K."/>
            <person name="Kasai Y."/>
            <person name="Jindo T."/>
            <person name="Kobayashi D."/>
            <person name="Shimada A."/>
            <person name="Toyoda A."/>
            <person name="Kuroki Y."/>
            <person name="Fujiyama A."/>
            <person name="Sasaki T."/>
            <person name="Shimizu A."/>
            <person name="Asakawa S."/>
            <person name="Shimizu N."/>
            <person name="Hashimoto S."/>
            <person name="Yang J."/>
            <person name="Lee Y."/>
            <person name="Matsushima K."/>
            <person name="Sugano S."/>
            <person name="Sakaizumi M."/>
            <person name="Narita T."/>
            <person name="Ohishi K."/>
            <person name="Haga S."/>
            <person name="Ohta F."/>
            <person name="Nomoto H."/>
            <person name="Nogata K."/>
            <person name="Morishita T."/>
            <person name="Endo T."/>
            <person name="Shin-I T."/>
            <person name="Takeda H."/>
            <person name="Morishita S."/>
            <person name="Kohara Y."/>
        </authorList>
    </citation>
    <scope>NUCLEOTIDE SEQUENCE [LARGE SCALE GENOMIC DNA]</scope>
    <source>
        <strain>Hd-rR</strain>
    </source>
</reference>
<dbReference type="GO" id="GO:0061711">
    <property type="term" value="F:tRNA N(6)-L-threonylcarbamoyladenine synthase activity"/>
    <property type="evidence" value="ECO:0007669"/>
    <property type="project" value="UniProtKB-EC"/>
</dbReference>
<dbReference type="InterPro" id="IPR022450">
    <property type="entry name" value="TsaD"/>
</dbReference>
<reference evidence="12" key="4">
    <citation type="submission" date="2025-09" db="UniProtKB">
        <authorList>
            <consortium name="Ensembl"/>
        </authorList>
    </citation>
    <scope>IDENTIFICATION</scope>
    <source>
        <strain evidence="12">HSOK</strain>
    </source>
</reference>
<keyword evidence="4 10" id="KW-0819">tRNA processing</keyword>
<proteinExistence type="inferred from homology"/>
<dbReference type="SUPFAM" id="SSF53067">
    <property type="entry name" value="Actin-like ATPase domain"/>
    <property type="match status" value="1"/>
</dbReference>
<reference evidence="12" key="3">
    <citation type="submission" date="2025-08" db="UniProtKB">
        <authorList>
            <consortium name="Ensembl"/>
        </authorList>
    </citation>
    <scope>IDENTIFICATION</scope>
    <source>
        <strain evidence="12">HSOK</strain>
    </source>
</reference>
<dbReference type="PRINTS" id="PR00789">
    <property type="entry name" value="OSIALOPTASE"/>
</dbReference>
<dbReference type="Ensembl" id="ENSORLT00015006104.1">
    <property type="protein sequence ID" value="ENSORLP00015025158.1"/>
    <property type="gene ID" value="ENSORLG00015006138.1"/>
</dbReference>
<evidence type="ECO:0000256" key="4">
    <source>
        <dbReference type="ARBA" id="ARBA00022694"/>
    </source>
</evidence>
<evidence type="ECO:0000256" key="7">
    <source>
        <dbReference type="ARBA" id="ARBA00023128"/>
    </source>
</evidence>
<evidence type="ECO:0000256" key="8">
    <source>
        <dbReference type="ARBA" id="ARBA00023315"/>
    </source>
</evidence>
<comment type="subcellular location">
    <subcellularLocation>
        <location evidence="1 10">Mitochondrion</location>
    </subcellularLocation>
</comment>
<dbReference type="GO" id="GO:0005739">
    <property type="term" value="C:mitochondrion"/>
    <property type="evidence" value="ECO:0007669"/>
    <property type="project" value="UniProtKB-SubCell"/>
</dbReference>